<dbReference type="RefSeq" id="WP_006782213.1">
    <property type="nucleotide sequence ID" value="NZ_CP040506.1"/>
</dbReference>
<reference evidence="4 5" key="1">
    <citation type="submission" date="2011-08" db="EMBL/GenBank/DDBJ databases">
        <title>The Genome Sequence of Clostridium hathewayi WAL-18680.</title>
        <authorList>
            <consortium name="The Broad Institute Genome Sequencing Platform"/>
            <person name="Earl A."/>
            <person name="Ward D."/>
            <person name="Feldgarden M."/>
            <person name="Gevers D."/>
            <person name="Finegold S.M."/>
            <person name="Summanen P.H."/>
            <person name="Molitoris D.R."/>
            <person name="Song M."/>
            <person name="Daigneault M."/>
            <person name="Allen-Vercoe E."/>
            <person name="Young S.K."/>
            <person name="Zeng Q."/>
            <person name="Gargeya S."/>
            <person name="Fitzgerald M."/>
            <person name="Haas B."/>
            <person name="Abouelleil A."/>
            <person name="Alvarado L."/>
            <person name="Arachchi H.M."/>
            <person name="Berlin A."/>
            <person name="Brown A."/>
            <person name="Chapman S.B."/>
            <person name="Chen Z."/>
            <person name="Dunbar C."/>
            <person name="Freedman E."/>
            <person name="Gearin G."/>
            <person name="Gellesch M."/>
            <person name="Goldberg J."/>
            <person name="Griggs A."/>
            <person name="Gujja S."/>
            <person name="Heiman D."/>
            <person name="Howarth C."/>
            <person name="Larson L."/>
            <person name="Lui A."/>
            <person name="MacDonald P.J.P."/>
            <person name="Montmayeur A."/>
            <person name="Murphy C."/>
            <person name="Neiman D."/>
            <person name="Pearson M."/>
            <person name="Priest M."/>
            <person name="Roberts A."/>
            <person name="Saif S."/>
            <person name="Shea T."/>
            <person name="Shenoy N."/>
            <person name="Sisk P."/>
            <person name="Stolte C."/>
            <person name="Sykes S."/>
            <person name="Wortman J."/>
            <person name="Nusbaum C."/>
            <person name="Birren B."/>
        </authorList>
    </citation>
    <scope>NUCLEOTIDE SEQUENCE [LARGE SCALE GENOMIC DNA]</scope>
    <source>
        <strain evidence="4 5">WAL-18680</strain>
    </source>
</reference>
<evidence type="ECO:0000256" key="2">
    <source>
        <dbReference type="PROSITE-ProRule" id="PRU00591"/>
    </source>
</evidence>
<keyword evidence="3" id="KW-0732">Signal</keyword>
<dbReference type="Pfam" id="PF01473">
    <property type="entry name" value="Choline_bind_1"/>
    <property type="match status" value="2"/>
</dbReference>
<dbReference type="OrthoDB" id="1935808at2"/>
<evidence type="ECO:0000256" key="3">
    <source>
        <dbReference type="SAM" id="SignalP"/>
    </source>
</evidence>
<protein>
    <submittedName>
        <fullName evidence="4">Uncharacterized protein</fullName>
    </submittedName>
</protein>
<organism evidence="4 5">
    <name type="scientific">Hungatella hathewayi WAL-18680</name>
    <dbReference type="NCBI Taxonomy" id="742737"/>
    <lineage>
        <taxon>Bacteria</taxon>
        <taxon>Bacillati</taxon>
        <taxon>Bacillota</taxon>
        <taxon>Clostridia</taxon>
        <taxon>Lachnospirales</taxon>
        <taxon>Lachnospiraceae</taxon>
        <taxon>Hungatella</taxon>
    </lineage>
</organism>
<dbReference type="HOGENOM" id="CLU_048243_0_0_9"/>
<feature type="chain" id="PRO_5003478913" evidence="3">
    <location>
        <begin position="28"/>
        <end position="424"/>
    </location>
</feature>
<dbReference type="PATRIC" id="fig|742737.3.peg.4207"/>
<proteinExistence type="predicted"/>
<sequence>MRKTVKILSIITLIGTIVNAMPLTSLAATSYAAISSVSIRVGTDCEAGDYLPSRPTAVEGTTDAQSGTYAAVNSNKYTIDDVDWASGTNEDRVLTVGSEPKMVVTLRSSYYNVGDRDYIFRGGYSSSNVTVKGGTFVSARIRESGDALEVTVKLKGISGDFPVPTLTDWTGSGFGNARWGYYDEDDRKASSGYYDVSLYRGSGLVKKLEAYQGTSYNFYPYMTKEGSYSFKVRAVPGTEAQKKYGSKSDWVQSDEVYVDKEHVSDGTGQSDANGNSGGQVGWIQNGDTWFYRYPDGTYQKNSWAKINDKWYLFDNDGRMLTGWQLKNNRYYYMDNSGAMMVGWIKSGDKWYYLNSNPGDLEGSMCVGWIQVNGLIYYMNSSGAMVEGWQEVEGNWYYFYPGSGNKAVNTTISGFYVDGNGIWKK</sequence>
<dbReference type="AlphaFoldDB" id="G5IL44"/>
<dbReference type="PROSITE" id="PS51170">
    <property type="entry name" value="CW"/>
    <property type="match status" value="2"/>
</dbReference>
<evidence type="ECO:0000313" key="5">
    <source>
        <dbReference type="Proteomes" id="UP000005384"/>
    </source>
</evidence>
<dbReference type="Pfam" id="PF19127">
    <property type="entry name" value="Choline_bind_3"/>
    <property type="match status" value="2"/>
</dbReference>
<dbReference type="SUPFAM" id="SSF69360">
    <property type="entry name" value="Cell wall binding repeat"/>
    <property type="match status" value="1"/>
</dbReference>
<feature type="signal peptide" evidence="3">
    <location>
        <begin position="1"/>
        <end position="27"/>
    </location>
</feature>
<dbReference type="Proteomes" id="UP000005384">
    <property type="component" value="Unassembled WGS sequence"/>
</dbReference>
<feature type="repeat" description="Cell wall-binding" evidence="2">
    <location>
        <begin position="320"/>
        <end position="339"/>
    </location>
</feature>
<dbReference type="Gene3D" id="2.10.270.10">
    <property type="entry name" value="Cholin Binding"/>
    <property type="match status" value="2"/>
</dbReference>
<accession>G5IL44</accession>
<dbReference type="EMBL" id="ADLN01000118">
    <property type="protein sequence ID" value="EHI57732.1"/>
    <property type="molecule type" value="Genomic_DNA"/>
</dbReference>
<name>G5IL44_9FIRM</name>
<dbReference type="InterPro" id="IPR018337">
    <property type="entry name" value="Cell_wall/Cho-bd_repeat"/>
</dbReference>
<evidence type="ECO:0000313" key="4">
    <source>
        <dbReference type="EMBL" id="EHI57732.1"/>
    </source>
</evidence>
<keyword evidence="5" id="KW-1185">Reference proteome</keyword>
<keyword evidence="1" id="KW-0677">Repeat</keyword>
<evidence type="ECO:0000256" key="1">
    <source>
        <dbReference type="ARBA" id="ARBA00022737"/>
    </source>
</evidence>
<comment type="caution">
    <text evidence="4">The sequence shown here is derived from an EMBL/GenBank/DDBJ whole genome shotgun (WGS) entry which is preliminary data.</text>
</comment>
<feature type="repeat" description="Cell wall-binding" evidence="2">
    <location>
        <begin position="300"/>
        <end position="319"/>
    </location>
</feature>
<gene>
    <name evidence="4" type="ORF">HMPREF9473_04222</name>
</gene>